<gene>
    <name evidence="5" type="ORF">AARE701A_LOCUS12127</name>
</gene>
<evidence type="ECO:0000259" key="4">
    <source>
        <dbReference type="PROSITE" id="PS50081"/>
    </source>
</evidence>
<dbReference type="SUPFAM" id="SSF57889">
    <property type="entry name" value="Cysteine-rich domain"/>
    <property type="match status" value="4"/>
</dbReference>
<keyword evidence="1" id="KW-0479">Metal-binding</keyword>
<keyword evidence="2" id="KW-0677">Repeat</keyword>
<keyword evidence="6" id="KW-1185">Reference proteome</keyword>
<organism evidence="5 6">
    <name type="scientific">Arabidopsis arenosa</name>
    <name type="common">Sand rock-cress</name>
    <name type="synonym">Cardaminopsis arenosa</name>
    <dbReference type="NCBI Taxonomy" id="38785"/>
    <lineage>
        <taxon>Eukaryota</taxon>
        <taxon>Viridiplantae</taxon>
        <taxon>Streptophyta</taxon>
        <taxon>Embryophyta</taxon>
        <taxon>Tracheophyta</taxon>
        <taxon>Spermatophyta</taxon>
        <taxon>Magnoliopsida</taxon>
        <taxon>eudicotyledons</taxon>
        <taxon>Gunneridae</taxon>
        <taxon>Pentapetalae</taxon>
        <taxon>rosids</taxon>
        <taxon>malvids</taxon>
        <taxon>Brassicales</taxon>
        <taxon>Brassicaceae</taxon>
        <taxon>Camelineae</taxon>
        <taxon>Arabidopsis</taxon>
    </lineage>
</organism>
<dbReference type="PANTHER" id="PTHR32410">
    <property type="entry name" value="CYSTEINE/HISTIDINE-RICH C1 DOMAIN FAMILY PROTEIN"/>
    <property type="match status" value="1"/>
</dbReference>
<dbReference type="EMBL" id="LR999455">
    <property type="protein sequence ID" value="CAE6069840.1"/>
    <property type="molecule type" value="Genomic_DNA"/>
</dbReference>
<name>A0A8S2AJ42_ARAAE</name>
<dbReference type="AlphaFoldDB" id="A0A8S2AJ42"/>
<keyword evidence="3" id="KW-0862">Zinc</keyword>
<evidence type="ECO:0000313" key="5">
    <source>
        <dbReference type="EMBL" id="CAE6069840.1"/>
    </source>
</evidence>
<reference evidence="5" key="1">
    <citation type="submission" date="2021-01" db="EMBL/GenBank/DDBJ databases">
        <authorList>
            <person name="Bezrukov I."/>
        </authorList>
    </citation>
    <scope>NUCLEOTIDE SEQUENCE</scope>
</reference>
<evidence type="ECO:0000256" key="2">
    <source>
        <dbReference type="ARBA" id="ARBA00022737"/>
    </source>
</evidence>
<dbReference type="Pfam" id="PF03107">
    <property type="entry name" value="C1_2"/>
    <property type="match status" value="4"/>
</dbReference>
<dbReference type="PANTHER" id="PTHR32410:SF154">
    <property type="entry name" value="CHP-RICH ZINC FINGER PROTEIN-LIKE-RELATED"/>
    <property type="match status" value="1"/>
</dbReference>
<protein>
    <recommendedName>
        <fullName evidence="4">Phorbol-ester/DAG-type domain-containing protein</fullName>
    </recommendedName>
</protein>
<evidence type="ECO:0000313" key="6">
    <source>
        <dbReference type="Proteomes" id="UP000682877"/>
    </source>
</evidence>
<accession>A0A8S2AJ42</accession>
<sequence length="510" mass="57738">MAHSTFPHKVVIDVHEHLVSLIKHHDGLECDACDRSYGHAFSCSECKFTIHAKCIFVFEMKEIFDHPSHDGHSLKLLTTGAPDHTNPKCHLCDKNTKRLLYHCSSCKLNLDIDCIVDAPSRAHLNMPWHHHPLLMVDLTFPIQCDFCYQSGGHGFLCPRCRLVIHERCVSVFESPEITHPSHVRHPLKLITNGAPDYTDGRCHICAHDFRNLLYHCDICKFNLDLDCAIKTPRPVSLSNTKVHEHTLTLMPRLIAFVCDACGMKGDRAPYVRDVWDGNELDGVPEEVEDLEPFKRNDDNTITHFAHEHNLMSLSKDGKESNLCGACVRPIGSYTFYNCSNLDCSFILHETCANLPKKKRHFLSPEPLTLCLQSQQYTPFCDACHQVFCEGFLYSRYDLLCSSITVPFIHGSHDHHLLYLNIRLQGEVKTCQSCGIEEKEVVMGYTPNQEERSNTILNCCLTIALHGRFAAGVIVDAQVPSLSMEEKTYPSVLIIVSHRCPLPDVLPGQME</sequence>
<dbReference type="GO" id="GO:0046872">
    <property type="term" value="F:metal ion binding"/>
    <property type="evidence" value="ECO:0007669"/>
    <property type="project" value="UniProtKB-KW"/>
</dbReference>
<dbReference type="InterPro" id="IPR053192">
    <property type="entry name" value="Vacuole_Formation_Reg"/>
</dbReference>
<dbReference type="InterPro" id="IPR004146">
    <property type="entry name" value="DC1"/>
</dbReference>
<dbReference type="PROSITE" id="PS50081">
    <property type="entry name" value="ZF_DAG_PE_2"/>
    <property type="match status" value="1"/>
</dbReference>
<evidence type="ECO:0000256" key="3">
    <source>
        <dbReference type="ARBA" id="ARBA00022833"/>
    </source>
</evidence>
<dbReference type="InterPro" id="IPR046349">
    <property type="entry name" value="C1-like_sf"/>
</dbReference>
<feature type="domain" description="Phorbol-ester/DAG-type" evidence="4">
    <location>
        <begin position="130"/>
        <end position="176"/>
    </location>
</feature>
<dbReference type="InterPro" id="IPR002219">
    <property type="entry name" value="PKC_DAG/PE"/>
</dbReference>
<proteinExistence type="predicted"/>
<evidence type="ECO:0000256" key="1">
    <source>
        <dbReference type="ARBA" id="ARBA00022723"/>
    </source>
</evidence>
<dbReference type="Proteomes" id="UP000682877">
    <property type="component" value="Chromosome 5"/>
</dbReference>